<reference evidence="1 2" key="1">
    <citation type="journal article" date="2010" name="Cell">
        <title>The genome of Naegleria gruberi illuminates early eukaryotic versatility.</title>
        <authorList>
            <person name="Fritz-Laylin L.K."/>
            <person name="Prochnik S.E."/>
            <person name="Ginger M.L."/>
            <person name="Dacks J.B."/>
            <person name="Carpenter M.L."/>
            <person name="Field M.C."/>
            <person name="Kuo A."/>
            <person name="Paredez A."/>
            <person name="Chapman J."/>
            <person name="Pham J."/>
            <person name="Shu S."/>
            <person name="Neupane R."/>
            <person name="Cipriano M."/>
            <person name="Mancuso J."/>
            <person name="Tu H."/>
            <person name="Salamov A."/>
            <person name="Lindquist E."/>
            <person name="Shapiro H."/>
            <person name="Lucas S."/>
            <person name="Grigoriev I.V."/>
            <person name="Cande W.Z."/>
            <person name="Fulton C."/>
            <person name="Rokhsar D.S."/>
            <person name="Dawson S.C."/>
        </authorList>
    </citation>
    <scope>NUCLEOTIDE SEQUENCE [LARGE SCALE GENOMIC DNA]</scope>
    <source>
        <strain evidence="1 2">NEG-M</strain>
    </source>
</reference>
<dbReference type="Gene3D" id="3.80.10.10">
    <property type="entry name" value="Ribonuclease Inhibitor"/>
    <property type="match status" value="3"/>
</dbReference>
<dbReference type="PANTHER" id="PTHR13318">
    <property type="entry name" value="PARTNER OF PAIRED, ISOFORM B-RELATED"/>
    <property type="match status" value="1"/>
</dbReference>
<sequence>MQTVNLNHDEMLIAALFSLDHRDMLLGNIFPFCSKSQLIGEIMLVCKRWFNIGLEVEIHFKHKQSFNCEIKYHYTWVDYCQSLSSHFVTELNFIKPKVETIETMISSSSFTKLKKLRMGCCGNEEDNCIIILELIEKSEFANRVNFLELESFKMGDEGIKIIAEGTKFKNLTKLSLWFCNITLEGFKMLASNSKFSKLVKLTCTELGDEGFKYFCQSPHFSNIEYLNVGLGSLSNLGMQYFASSPYLKKVKTLLLDSNDFTAEGVKSICQSDNIQSVEYLEMEYSPIGDDGVKYLAESPKMRNLKCLGIASTDTGNQSARYIVDSPYLENLCELYFEHDFYLDPFYYGQVIAEEGEQLLAKFNKQKINTEAGL</sequence>
<dbReference type="GO" id="GO:0031146">
    <property type="term" value="P:SCF-dependent proteasomal ubiquitin-dependent protein catabolic process"/>
    <property type="evidence" value="ECO:0007669"/>
    <property type="project" value="TreeGrafter"/>
</dbReference>
<dbReference type="RefSeq" id="XP_002668946.1">
    <property type="nucleotide sequence ID" value="XM_002668900.1"/>
</dbReference>
<dbReference type="InterPro" id="IPR032675">
    <property type="entry name" value="LRR_dom_sf"/>
</dbReference>
<keyword evidence="2" id="KW-1185">Reference proteome</keyword>
<evidence type="ECO:0000313" key="1">
    <source>
        <dbReference type="EMBL" id="EFC36202.1"/>
    </source>
</evidence>
<proteinExistence type="predicted"/>
<protein>
    <submittedName>
        <fullName evidence="1">Predicted protein</fullName>
    </submittedName>
</protein>
<dbReference type="EMBL" id="GG738935">
    <property type="protein sequence ID" value="EFC36202.1"/>
    <property type="molecule type" value="Genomic_DNA"/>
</dbReference>
<dbReference type="Pfam" id="PF13516">
    <property type="entry name" value="LRR_6"/>
    <property type="match status" value="3"/>
</dbReference>
<organism evidence="2">
    <name type="scientific">Naegleria gruberi</name>
    <name type="common">Amoeba</name>
    <dbReference type="NCBI Taxonomy" id="5762"/>
    <lineage>
        <taxon>Eukaryota</taxon>
        <taxon>Discoba</taxon>
        <taxon>Heterolobosea</taxon>
        <taxon>Tetramitia</taxon>
        <taxon>Eutetramitia</taxon>
        <taxon>Vahlkampfiidae</taxon>
        <taxon>Naegleria</taxon>
    </lineage>
</organism>
<dbReference type="OrthoDB" id="120976at2759"/>
<accession>D2W3Z1</accession>
<evidence type="ECO:0000313" key="2">
    <source>
        <dbReference type="Proteomes" id="UP000006671"/>
    </source>
</evidence>
<name>D2W3Z1_NAEGR</name>
<dbReference type="InterPro" id="IPR001611">
    <property type="entry name" value="Leu-rich_rpt"/>
</dbReference>
<dbReference type="Proteomes" id="UP000006671">
    <property type="component" value="Unassembled WGS sequence"/>
</dbReference>
<gene>
    <name evidence="1" type="ORF">NAEGRDRAFT_76117</name>
</gene>
<dbReference type="InParanoid" id="D2W3Z1"/>
<dbReference type="KEGG" id="ngr:NAEGRDRAFT_76117"/>
<dbReference type="VEuPathDB" id="AmoebaDB:NAEGRDRAFT_76117"/>
<dbReference type="GO" id="GO:0019005">
    <property type="term" value="C:SCF ubiquitin ligase complex"/>
    <property type="evidence" value="ECO:0007669"/>
    <property type="project" value="TreeGrafter"/>
</dbReference>
<dbReference type="SUPFAM" id="SSF52047">
    <property type="entry name" value="RNI-like"/>
    <property type="match status" value="1"/>
</dbReference>
<dbReference type="AlphaFoldDB" id="D2W3Z1"/>
<dbReference type="GeneID" id="8860920"/>